<keyword evidence="4" id="KW-1185">Reference proteome</keyword>
<evidence type="ECO:0000256" key="1">
    <source>
        <dbReference type="ARBA" id="ARBA00022729"/>
    </source>
</evidence>
<evidence type="ECO:0000313" key="3">
    <source>
        <dbReference type="EMBL" id="MFC0603136.1"/>
    </source>
</evidence>
<proteinExistence type="predicted"/>
<dbReference type="RefSeq" id="WP_386058412.1">
    <property type="nucleotide sequence ID" value="NZ_JBHLTQ010000001.1"/>
</dbReference>
<gene>
    <name evidence="3" type="ORF">ACFFGA_01105</name>
</gene>
<protein>
    <submittedName>
        <fullName evidence="3">T9SS type A sorting domain-containing protein</fullName>
    </submittedName>
</protein>
<dbReference type="InterPro" id="IPR026444">
    <property type="entry name" value="Secre_tail"/>
</dbReference>
<dbReference type="Proteomes" id="UP001589832">
    <property type="component" value="Unassembled WGS sequence"/>
</dbReference>
<dbReference type="EMBL" id="JBHLTQ010000001">
    <property type="protein sequence ID" value="MFC0603136.1"/>
    <property type="molecule type" value="Genomic_DNA"/>
</dbReference>
<sequence length="266" mass="28964">MMKQLYTLISVFSITFFSFSQDGYEFGIVHNSNYNFSVVATPNFDATDTDVSDIGFTLMLPAGNADVVNLTQFNSRVWSATQLDATTLTGIGLGDGTRDGFVLNMPPGQTILSHTSGTSFVLVSFDVSNMPTTGEIEILPNSDPIAQGLSGAVDSFYNSNIDNTSTQDYFLGITAGQGSFMFSTLGIDQVIEKDLSASIYPNPTSNMVSIKASFPIDLIELYNITGKLVLKTEEKDTISVDHLSDGVYLIKIYFQQQVLTKKLVIK</sequence>
<dbReference type="Pfam" id="PF18962">
    <property type="entry name" value="Por_Secre_tail"/>
    <property type="match status" value="1"/>
</dbReference>
<evidence type="ECO:0000313" key="4">
    <source>
        <dbReference type="Proteomes" id="UP001589832"/>
    </source>
</evidence>
<feature type="domain" description="Secretion system C-terminal sorting" evidence="2">
    <location>
        <begin position="199"/>
        <end position="265"/>
    </location>
</feature>
<reference evidence="3 4" key="1">
    <citation type="submission" date="2024-09" db="EMBL/GenBank/DDBJ databases">
        <authorList>
            <person name="Sun Q."/>
            <person name="Mori K."/>
        </authorList>
    </citation>
    <scope>NUCLEOTIDE SEQUENCE [LARGE SCALE GENOMIC DNA]</scope>
    <source>
        <strain evidence="3 4">NCAIM B.02481</strain>
    </source>
</reference>
<keyword evidence="1" id="KW-0732">Signal</keyword>
<organism evidence="3 4">
    <name type="scientific">Winogradskyella pulchriflava</name>
    <dbReference type="NCBI Taxonomy" id="1110688"/>
    <lineage>
        <taxon>Bacteria</taxon>
        <taxon>Pseudomonadati</taxon>
        <taxon>Bacteroidota</taxon>
        <taxon>Flavobacteriia</taxon>
        <taxon>Flavobacteriales</taxon>
        <taxon>Flavobacteriaceae</taxon>
        <taxon>Winogradskyella</taxon>
    </lineage>
</organism>
<accession>A0ABV6Q791</accession>
<evidence type="ECO:0000259" key="2">
    <source>
        <dbReference type="Pfam" id="PF18962"/>
    </source>
</evidence>
<comment type="caution">
    <text evidence="3">The sequence shown here is derived from an EMBL/GenBank/DDBJ whole genome shotgun (WGS) entry which is preliminary data.</text>
</comment>
<dbReference type="NCBIfam" id="TIGR04183">
    <property type="entry name" value="Por_Secre_tail"/>
    <property type="match status" value="1"/>
</dbReference>
<name>A0ABV6Q791_9FLAO</name>